<dbReference type="EMBL" id="CP138348">
    <property type="protein sequence ID" value="WPF90070.1"/>
    <property type="molecule type" value="Genomic_DNA"/>
</dbReference>
<sequence>MGLKKIKLIASSHSQKSDRPFIPKQFIVTKIYLKGDQPSQKIG</sequence>
<gene>
    <name evidence="1" type="ORF">SAY89_07330</name>
</gene>
<proteinExistence type="predicted"/>
<protein>
    <submittedName>
        <fullName evidence="1">Uncharacterized protein</fullName>
    </submittedName>
</protein>
<accession>A0AAF1C6E4</accession>
<dbReference type="AlphaFoldDB" id="A0AAF1C6E4"/>
<dbReference type="RefSeq" id="WP_320002162.1">
    <property type="nucleotide sequence ID" value="NZ_CP138348.1"/>
</dbReference>
<name>A0AAF1C6E4_9CHRO</name>
<evidence type="ECO:0000313" key="1">
    <source>
        <dbReference type="EMBL" id="WPF90070.1"/>
    </source>
</evidence>
<reference evidence="1" key="1">
    <citation type="submission" date="2023-11" db="EMBL/GenBank/DDBJ databases">
        <title>Genome sequence of Cyanobacterium aponinum BCRC AL20115.</title>
        <authorList>
            <person name="Chang H.-Y."/>
            <person name="Lin K.-M."/>
            <person name="Hsueh H.-T."/>
            <person name="Chu H.-A."/>
            <person name="Kuo C.-H."/>
        </authorList>
    </citation>
    <scope>NUCLEOTIDE SEQUENCE</scope>
    <source>
        <strain evidence="1">AL20115</strain>
    </source>
</reference>
<organism evidence="1">
    <name type="scientific">Cyanobacterium aponinum AL20115</name>
    <dbReference type="NCBI Taxonomy" id="3090662"/>
    <lineage>
        <taxon>Bacteria</taxon>
        <taxon>Bacillati</taxon>
        <taxon>Cyanobacteriota</taxon>
        <taxon>Cyanophyceae</taxon>
        <taxon>Oscillatoriophycideae</taxon>
        <taxon>Chroococcales</taxon>
        <taxon>Geminocystaceae</taxon>
        <taxon>Cyanobacterium</taxon>
    </lineage>
</organism>